<comment type="caution">
    <text evidence="2">The sequence shown here is derived from an EMBL/GenBank/DDBJ whole genome shotgun (WGS) entry which is preliminary data.</text>
</comment>
<gene>
    <name evidence="2" type="ORF">G3I70_05445</name>
</gene>
<dbReference type="AlphaFoldDB" id="A0A6L9Q9R8"/>
<evidence type="ECO:0000313" key="2">
    <source>
        <dbReference type="EMBL" id="NEA21945.1"/>
    </source>
</evidence>
<feature type="region of interest" description="Disordered" evidence="1">
    <location>
        <begin position="170"/>
        <end position="252"/>
    </location>
</feature>
<proteinExistence type="predicted"/>
<protein>
    <recommendedName>
        <fullName evidence="4">XRE family transcriptional regulator</fullName>
    </recommendedName>
</protein>
<dbReference type="Proteomes" id="UP000475532">
    <property type="component" value="Unassembled WGS sequence"/>
</dbReference>
<organism evidence="2 3">
    <name type="scientific">Actinomadura bangladeshensis</name>
    <dbReference type="NCBI Taxonomy" id="453573"/>
    <lineage>
        <taxon>Bacteria</taxon>
        <taxon>Bacillati</taxon>
        <taxon>Actinomycetota</taxon>
        <taxon>Actinomycetes</taxon>
        <taxon>Streptosporangiales</taxon>
        <taxon>Thermomonosporaceae</taxon>
        <taxon>Actinomadura</taxon>
    </lineage>
</organism>
<evidence type="ECO:0000256" key="1">
    <source>
        <dbReference type="SAM" id="MobiDB-lite"/>
    </source>
</evidence>
<name>A0A6L9Q9R8_9ACTN</name>
<sequence>MLLSSAEILRRLVGGNSSGGGRVGAMKNLLIEQQESEGYWRYTIETLPAGAARARRRATQEDILRIRGKLNLLVSAVVQYELERLGGADGVEVIASVASIPTNDVWRLLSGNYQPSPAVWNHVQRLLTVCQASQAPKKITAAHQLFKELSDLYEEQEILARRLHELDRARRGVPHGFGQHRTTRPHGTEITGATPPQRSLAAKSSPAEGKSTADSRTSDEGTDLTVRQIISSPIPDLPDARLPRSLKPLRPDPMLASTKAMFTDTMRAFRTWAGNPSYRALERRCDKRVSYSTFRNMLNSRTMPAKLDHVETFVRALGGTEEDLQRWATAWRRLSMVPETETTGHTPDVADLAQIG</sequence>
<dbReference type="EMBL" id="JAAGLI010000145">
    <property type="protein sequence ID" value="NEA21945.1"/>
    <property type="molecule type" value="Genomic_DNA"/>
</dbReference>
<evidence type="ECO:0000313" key="3">
    <source>
        <dbReference type="Proteomes" id="UP000475532"/>
    </source>
</evidence>
<accession>A0A6L9Q9R8</accession>
<evidence type="ECO:0008006" key="4">
    <source>
        <dbReference type="Google" id="ProtNLM"/>
    </source>
</evidence>
<reference evidence="2 3" key="1">
    <citation type="submission" date="2020-01" db="EMBL/GenBank/DDBJ databases">
        <title>Insect and environment-associated Actinomycetes.</title>
        <authorList>
            <person name="Currrie C."/>
            <person name="Chevrette M."/>
            <person name="Carlson C."/>
            <person name="Stubbendieck R."/>
            <person name="Wendt-Pienkowski E."/>
        </authorList>
    </citation>
    <scope>NUCLEOTIDE SEQUENCE [LARGE SCALE GENOMIC DNA]</scope>
    <source>
        <strain evidence="2 3">SID10258</strain>
    </source>
</reference>
<dbReference type="RefSeq" id="WP_163053542.1">
    <property type="nucleotide sequence ID" value="NZ_JAAGLI010000145.1"/>
</dbReference>